<evidence type="ECO:0000256" key="1">
    <source>
        <dbReference type="SAM" id="Phobius"/>
    </source>
</evidence>
<dbReference type="AlphaFoldDB" id="A0A226EF09"/>
<evidence type="ECO:0000313" key="3">
    <source>
        <dbReference type="Proteomes" id="UP000198287"/>
    </source>
</evidence>
<comment type="caution">
    <text evidence="2">The sequence shown here is derived from an EMBL/GenBank/DDBJ whole genome shotgun (WGS) entry which is preliminary data.</text>
</comment>
<keyword evidence="1" id="KW-0812">Transmembrane</keyword>
<evidence type="ECO:0000313" key="2">
    <source>
        <dbReference type="EMBL" id="OXA55848.1"/>
    </source>
</evidence>
<feature type="transmembrane region" description="Helical" evidence="1">
    <location>
        <begin position="104"/>
        <end position="124"/>
    </location>
</feature>
<dbReference type="EMBL" id="LNIX01000004">
    <property type="protein sequence ID" value="OXA55848.1"/>
    <property type="molecule type" value="Genomic_DNA"/>
</dbReference>
<reference evidence="2 3" key="1">
    <citation type="submission" date="2015-12" db="EMBL/GenBank/DDBJ databases">
        <title>The genome of Folsomia candida.</title>
        <authorList>
            <person name="Faddeeva A."/>
            <person name="Derks M.F."/>
            <person name="Anvar Y."/>
            <person name="Smit S."/>
            <person name="Van Straalen N."/>
            <person name="Roelofs D."/>
        </authorList>
    </citation>
    <scope>NUCLEOTIDE SEQUENCE [LARGE SCALE GENOMIC DNA]</scope>
    <source>
        <strain evidence="2 3">VU population</strain>
        <tissue evidence="2">Whole body</tissue>
    </source>
</reference>
<accession>A0A226EF09</accession>
<name>A0A226EF09_FOLCA</name>
<proteinExistence type="predicted"/>
<keyword evidence="3" id="KW-1185">Reference proteome</keyword>
<dbReference type="Proteomes" id="UP000198287">
    <property type="component" value="Unassembled WGS sequence"/>
</dbReference>
<keyword evidence="1" id="KW-1133">Transmembrane helix</keyword>
<organism evidence="2 3">
    <name type="scientific">Folsomia candida</name>
    <name type="common">Springtail</name>
    <dbReference type="NCBI Taxonomy" id="158441"/>
    <lineage>
        <taxon>Eukaryota</taxon>
        <taxon>Metazoa</taxon>
        <taxon>Ecdysozoa</taxon>
        <taxon>Arthropoda</taxon>
        <taxon>Hexapoda</taxon>
        <taxon>Collembola</taxon>
        <taxon>Entomobryomorpha</taxon>
        <taxon>Isotomoidea</taxon>
        <taxon>Isotomidae</taxon>
        <taxon>Proisotominae</taxon>
        <taxon>Folsomia</taxon>
    </lineage>
</organism>
<feature type="transmembrane region" description="Helical" evidence="1">
    <location>
        <begin position="69"/>
        <end position="92"/>
    </location>
</feature>
<keyword evidence="1" id="KW-0472">Membrane</keyword>
<protein>
    <submittedName>
        <fullName evidence="2">Uncharacterized protein</fullName>
    </submittedName>
</protein>
<sequence>MKPENLNAPFKEAWDPTEMQYLTIAASLNITSVELRSAAIDISMLYSFREEGLDAVYCNFNVWSENSDLAMWVSPFPAEVWLVSFIIVMAFLRQDSSSKYLTMWTTISLFFASAMLLAQIELYLTGNLLAPPRYKVLRTLSEFFANDFTLVYSSEKTGKYQSIKSRLQEEFVMKKLGAFPHDKTIVLRDHWGNQTSYVRKHTPTNVILLNGKYSVPYEHLSLQNLVLGGEYECYEIPDIAVMEGRFAVVNNMIRVEIGNKIKSLDQGGFPILWEKQLKHLYNLLAMKWKNMKEASPYVKLKTLRSFFKTVGIAIILHAVICIAEVTSTGERSWS</sequence>
<gene>
    <name evidence="2" type="ORF">Fcan01_08771</name>
</gene>